<dbReference type="InterPro" id="IPR003593">
    <property type="entry name" value="AAA+_ATPase"/>
</dbReference>
<dbReference type="SMART" id="SM00382">
    <property type="entry name" value="AAA"/>
    <property type="match status" value="1"/>
</dbReference>
<evidence type="ECO:0000256" key="1">
    <source>
        <dbReference type="ARBA" id="ARBA00022448"/>
    </source>
</evidence>
<name>A0ABY7JUD6_9FIRM</name>
<keyword evidence="2" id="KW-0547">Nucleotide-binding</keyword>
<dbReference type="SUPFAM" id="SSF52540">
    <property type="entry name" value="P-loop containing nucleoside triphosphate hydrolases"/>
    <property type="match status" value="1"/>
</dbReference>
<evidence type="ECO:0000259" key="4">
    <source>
        <dbReference type="PROSITE" id="PS50893"/>
    </source>
</evidence>
<keyword evidence="6" id="KW-1185">Reference proteome</keyword>
<dbReference type="InterPro" id="IPR017871">
    <property type="entry name" value="ABC_transporter-like_CS"/>
</dbReference>
<dbReference type="Pfam" id="PF00005">
    <property type="entry name" value="ABC_tran"/>
    <property type="match status" value="1"/>
</dbReference>
<dbReference type="GO" id="GO:0005524">
    <property type="term" value="F:ATP binding"/>
    <property type="evidence" value="ECO:0007669"/>
    <property type="project" value="UniProtKB-KW"/>
</dbReference>
<keyword evidence="1" id="KW-0813">Transport</keyword>
<dbReference type="InterPro" id="IPR051782">
    <property type="entry name" value="ABC_Transporter_VariousFunc"/>
</dbReference>
<reference evidence="5" key="1">
    <citation type="submission" date="2022-12" db="EMBL/GenBank/DDBJ databases">
        <title>Peptostreptococcus.</title>
        <authorList>
            <person name="Lee S.H."/>
        </authorList>
    </citation>
    <scope>NUCLEOTIDE SEQUENCE</scope>
    <source>
        <strain evidence="5">CBA3647</strain>
    </source>
</reference>
<dbReference type="PANTHER" id="PTHR42939">
    <property type="entry name" value="ABC TRANSPORTER ATP-BINDING PROTEIN ALBC-RELATED"/>
    <property type="match status" value="1"/>
</dbReference>
<dbReference type="InterPro" id="IPR003439">
    <property type="entry name" value="ABC_transporter-like_ATP-bd"/>
</dbReference>
<gene>
    <name evidence="5" type="ORF">O0R46_04795</name>
</gene>
<dbReference type="CDD" id="cd03230">
    <property type="entry name" value="ABC_DR_subfamily_A"/>
    <property type="match status" value="1"/>
</dbReference>
<sequence length="239" mass="27915">MIEIKNVTKKYKKRTYTRKKYMQFALDNVSAKIEDGKIIAIIGINGSGKTTLLKAIAGFVRLDDGIILIDGKRVSIKTYKDLIFVPDFDTHFRNYTVNDMINFYKDFYPKWNDRKADYMLEFFNIDKNEVVDYLSKGNIAKIKLVMSFALDTKYILLDEPFNGIDIFKREEFVSMMSKYMKEDQTIIITTHELSEIEHLVDDVLILNDGRLMANFTAEDLRTNEGKSIVDKMREVSIYE</sequence>
<accession>A0ABY7JUD6</accession>
<dbReference type="PROSITE" id="PS50893">
    <property type="entry name" value="ABC_TRANSPORTER_2"/>
    <property type="match status" value="1"/>
</dbReference>
<feature type="domain" description="ABC transporter" evidence="4">
    <location>
        <begin position="2"/>
        <end position="233"/>
    </location>
</feature>
<dbReference type="Gene3D" id="3.40.50.300">
    <property type="entry name" value="P-loop containing nucleotide triphosphate hydrolases"/>
    <property type="match status" value="1"/>
</dbReference>
<dbReference type="RefSeq" id="WP_269312453.1">
    <property type="nucleotide sequence ID" value="NZ_CP114052.1"/>
</dbReference>
<dbReference type="EMBL" id="CP114052">
    <property type="protein sequence ID" value="WAW15773.1"/>
    <property type="molecule type" value="Genomic_DNA"/>
</dbReference>
<dbReference type="PANTHER" id="PTHR42939:SF1">
    <property type="entry name" value="ABC TRANSPORTER ATP-BINDING PROTEIN ALBC-RELATED"/>
    <property type="match status" value="1"/>
</dbReference>
<organism evidence="5 6">
    <name type="scientific">Peptostreptococcus equinus</name>
    <dbReference type="NCBI Taxonomy" id="3003601"/>
    <lineage>
        <taxon>Bacteria</taxon>
        <taxon>Bacillati</taxon>
        <taxon>Bacillota</taxon>
        <taxon>Clostridia</taxon>
        <taxon>Peptostreptococcales</taxon>
        <taxon>Peptostreptococcaceae</taxon>
        <taxon>Peptostreptococcus</taxon>
    </lineage>
</organism>
<dbReference type="InterPro" id="IPR027417">
    <property type="entry name" value="P-loop_NTPase"/>
</dbReference>
<evidence type="ECO:0000256" key="3">
    <source>
        <dbReference type="ARBA" id="ARBA00022840"/>
    </source>
</evidence>
<dbReference type="Proteomes" id="UP001164187">
    <property type="component" value="Chromosome"/>
</dbReference>
<proteinExistence type="predicted"/>
<protein>
    <submittedName>
        <fullName evidence="5">ABC transporter ATP-binding protein</fullName>
    </submittedName>
</protein>
<dbReference type="PROSITE" id="PS00211">
    <property type="entry name" value="ABC_TRANSPORTER_1"/>
    <property type="match status" value="1"/>
</dbReference>
<evidence type="ECO:0000256" key="2">
    <source>
        <dbReference type="ARBA" id="ARBA00022741"/>
    </source>
</evidence>
<keyword evidence="3 5" id="KW-0067">ATP-binding</keyword>
<evidence type="ECO:0000313" key="6">
    <source>
        <dbReference type="Proteomes" id="UP001164187"/>
    </source>
</evidence>
<evidence type="ECO:0000313" key="5">
    <source>
        <dbReference type="EMBL" id="WAW15773.1"/>
    </source>
</evidence>